<keyword evidence="4" id="KW-1185">Reference proteome</keyword>
<feature type="signal peptide" evidence="2">
    <location>
        <begin position="1"/>
        <end position="24"/>
    </location>
</feature>
<protein>
    <submittedName>
        <fullName evidence="3">Uncharacterized protein</fullName>
    </submittedName>
</protein>
<comment type="caution">
    <text evidence="3">The sequence shown here is derived from an EMBL/GenBank/DDBJ whole genome shotgun (WGS) entry which is preliminary data.</text>
</comment>
<evidence type="ECO:0000256" key="1">
    <source>
        <dbReference type="SAM" id="MobiDB-lite"/>
    </source>
</evidence>
<evidence type="ECO:0000256" key="2">
    <source>
        <dbReference type="SAM" id="SignalP"/>
    </source>
</evidence>
<evidence type="ECO:0000313" key="4">
    <source>
        <dbReference type="Proteomes" id="UP000253977"/>
    </source>
</evidence>
<dbReference type="EMBL" id="QPMK01000001">
    <property type="protein sequence ID" value="RDD68136.1"/>
    <property type="molecule type" value="Genomic_DNA"/>
</dbReference>
<name>A0A369TYU0_9RHOB</name>
<feature type="chain" id="PRO_5016860952" evidence="2">
    <location>
        <begin position="25"/>
        <end position="219"/>
    </location>
</feature>
<keyword evidence="2" id="KW-0732">Signal</keyword>
<dbReference type="AlphaFoldDB" id="A0A369TYU0"/>
<accession>A0A369TYU0</accession>
<dbReference type="OrthoDB" id="7830727at2"/>
<proteinExistence type="predicted"/>
<organism evidence="3 4">
    <name type="scientific">Thalassococcus profundi</name>
    <dbReference type="NCBI Taxonomy" id="2282382"/>
    <lineage>
        <taxon>Bacteria</taxon>
        <taxon>Pseudomonadati</taxon>
        <taxon>Pseudomonadota</taxon>
        <taxon>Alphaproteobacteria</taxon>
        <taxon>Rhodobacterales</taxon>
        <taxon>Roseobacteraceae</taxon>
        <taxon>Thalassococcus</taxon>
    </lineage>
</organism>
<evidence type="ECO:0000313" key="3">
    <source>
        <dbReference type="EMBL" id="RDD68136.1"/>
    </source>
</evidence>
<sequence length="219" mass="25011">MIKALRVSLMIGCMTIVMTTPRSAWSENDCINCGPALMGSESVTRVTDYINSYCRPIASIHSLCSRMDDVENFDDDIMNFFTDCGDKELDAIHAALRNVECRNNNFKEGDPYRDSIRLIPLISHYIPNSSFYLKKIADKYIEAGRVDDLAGIINTPDHHGRNYLDYIEFIRQYADEGSIQSRDLQKVINLSCNLGGRYNQKPQPEGCQTHERLRSHFDD</sequence>
<gene>
    <name evidence="3" type="ORF">DU478_01320</name>
</gene>
<dbReference type="RefSeq" id="WP_114509115.1">
    <property type="nucleotide sequence ID" value="NZ_QPMK01000001.1"/>
</dbReference>
<reference evidence="3 4" key="1">
    <citation type="submission" date="2018-07" db="EMBL/GenBank/DDBJ databases">
        <title>Thalassococcus profundi sp. nov., a marine bacterium isolated from deep seawater of Okinawa Trough.</title>
        <authorList>
            <person name="Yu M."/>
        </authorList>
    </citation>
    <scope>NUCLEOTIDE SEQUENCE [LARGE SCALE GENOMIC DNA]</scope>
    <source>
        <strain evidence="3 4">WRAS1</strain>
    </source>
</reference>
<feature type="region of interest" description="Disordered" evidence="1">
    <location>
        <begin position="199"/>
        <end position="219"/>
    </location>
</feature>
<dbReference type="Proteomes" id="UP000253977">
    <property type="component" value="Unassembled WGS sequence"/>
</dbReference>
<feature type="compositionally biased region" description="Basic and acidic residues" evidence="1">
    <location>
        <begin position="208"/>
        <end position="219"/>
    </location>
</feature>